<dbReference type="AlphaFoldDB" id="X1DIX6"/>
<comment type="caution">
    <text evidence="1">The sequence shown here is derived from an EMBL/GenBank/DDBJ whole genome shotgun (WGS) entry which is preliminary data.</text>
</comment>
<gene>
    <name evidence="1" type="ORF">S01H4_64196</name>
</gene>
<sequence length="60" mass="5805">HGLVYAAGPGFHMSPGVGAHTTSADGIGIMVSAGTGSQREFGVLLGLAGTGVMITLAGHL</sequence>
<proteinExistence type="predicted"/>
<protein>
    <submittedName>
        <fullName evidence="1">Uncharacterized protein</fullName>
    </submittedName>
</protein>
<dbReference type="EMBL" id="BART01038853">
    <property type="protein sequence ID" value="GAH08245.1"/>
    <property type="molecule type" value="Genomic_DNA"/>
</dbReference>
<accession>X1DIX6</accession>
<feature type="non-terminal residue" evidence="1">
    <location>
        <position position="1"/>
    </location>
</feature>
<evidence type="ECO:0000313" key="1">
    <source>
        <dbReference type="EMBL" id="GAH08245.1"/>
    </source>
</evidence>
<name>X1DIX6_9ZZZZ</name>
<reference evidence="1" key="1">
    <citation type="journal article" date="2014" name="Front. Microbiol.">
        <title>High frequency of phylogenetically diverse reductive dehalogenase-homologous genes in deep subseafloor sedimentary metagenomes.</title>
        <authorList>
            <person name="Kawai M."/>
            <person name="Futagami T."/>
            <person name="Toyoda A."/>
            <person name="Takaki Y."/>
            <person name="Nishi S."/>
            <person name="Hori S."/>
            <person name="Arai W."/>
            <person name="Tsubouchi T."/>
            <person name="Morono Y."/>
            <person name="Uchiyama I."/>
            <person name="Ito T."/>
            <person name="Fujiyama A."/>
            <person name="Inagaki F."/>
            <person name="Takami H."/>
        </authorList>
    </citation>
    <scope>NUCLEOTIDE SEQUENCE</scope>
    <source>
        <strain evidence="1">Expedition CK06-06</strain>
    </source>
</reference>
<organism evidence="1">
    <name type="scientific">marine sediment metagenome</name>
    <dbReference type="NCBI Taxonomy" id="412755"/>
    <lineage>
        <taxon>unclassified sequences</taxon>
        <taxon>metagenomes</taxon>
        <taxon>ecological metagenomes</taxon>
    </lineage>
</organism>